<dbReference type="Pfam" id="PF00905">
    <property type="entry name" value="Transpeptidase"/>
    <property type="match status" value="1"/>
</dbReference>
<evidence type="ECO:0000313" key="9">
    <source>
        <dbReference type="Proteomes" id="UP001501231"/>
    </source>
</evidence>
<feature type="signal peptide" evidence="4">
    <location>
        <begin position="1"/>
        <end position="40"/>
    </location>
</feature>
<dbReference type="InterPro" id="IPR001460">
    <property type="entry name" value="PCN-bd_Tpept"/>
</dbReference>
<dbReference type="SUPFAM" id="SSF56601">
    <property type="entry name" value="beta-lactamase/transpeptidase-like"/>
    <property type="match status" value="1"/>
</dbReference>
<feature type="chain" id="PRO_5045115398" evidence="4">
    <location>
        <begin position="41"/>
        <end position="653"/>
    </location>
</feature>
<dbReference type="InterPro" id="IPR005311">
    <property type="entry name" value="PBP_dimer"/>
</dbReference>
<dbReference type="SUPFAM" id="SSF56519">
    <property type="entry name" value="Penicillin binding protein dimerisation domain"/>
    <property type="match status" value="1"/>
</dbReference>
<dbReference type="Gene3D" id="3.90.1310.10">
    <property type="entry name" value="Penicillin-binding protein 2a (Domain 2)"/>
    <property type="match status" value="1"/>
</dbReference>
<dbReference type="Proteomes" id="UP001501231">
    <property type="component" value="Unassembled WGS sequence"/>
</dbReference>
<feature type="domain" description="Penicillin-binding protein transpeptidase" evidence="5">
    <location>
        <begin position="381"/>
        <end position="620"/>
    </location>
</feature>
<evidence type="ECO:0000259" key="7">
    <source>
        <dbReference type="Pfam" id="PF05223"/>
    </source>
</evidence>
<dbReference type="Gene3D" id="3.40.710.10">
    <property type="entry name" value="DD-peptidase/beta-lactamase superfamily"/>
    <property type="match status" value="1"/>
</dbReference>
<feature type="domain" description="Penicillin-binding protein dimerisation" evidence="6">
    <location>
        <begin position="176"/>
        <end position="341"/>
    </location>
</feature>
<dbReference type="PANTHER" id="PTHR30627">
    <property type="entry name" value="PEPTIDOGLYCAN D,D-TRANSPEPTIDASE"/>
    <property type="match status" value="1"/>
</dbReference>
<dbReference type="InterPro" id="IPR012338">
    <property type="entry name" value="Beta-lactam/transpept-like"/>
</dbReference>
<dbReference type="EMBL" id="BAAARW010000012">
    <property type="protein sequence ID" value="GAA2423801.1"/>
    <property type="molecule type" value="Genomic_DNA"/>
</dbReference>
<dbReference type="PANTHER" id="PTHR30627:SF24">
    <property type="entry name" value="PENICILLIN-BINDING PROTEIN 4B"/>
    <property type="match status" value="1"/>
</dbReference>
<accession>A0ABN3J7A2</accession>
<feature type="domain" description="NTF2-like N-terminal transpeptidase" evidence="7">
    <location>
        <begin position="44"/>
        <end position="168"/>
    </location>
</feature>
<dbReference type="Pfam" id="PF05223">
    <property type="entry name" value="MecA_N"/>
    <property type="match status" value="1"/>
</dbReference>
<dbReference type="Gene3D" id="3.30.1390.30">
    <property type="entry name" value="Penicillin-binding protein 2a, domain 3"/>
    <property type="match status" value="1"/>
</dbReference>
<evidence type="ECO:0000259" key="6">
    <source>
        <dbReference type="Pfam" id="PF03717"/>
    </source>
</evidence>
<proteinExistence type="inferred from homology"/>
<dbReference type="InterPro" id="IPR007887">
    <property type="entry name" value="MecA_N"/>
</dbReference>
<dbReference type="InterPro" id="IPR036138">
    <property type="entry name" value="PBP_dimer_sf"/>
</dbReference>
<keyword evidence="9" id="KW-1185">Reference proteome</keyword>
<name>A0ABN3J7A2_9ACTN</name>
<keyword evidence="4" id="KW-0732">Signal</keyword>
<dbReference type="InterPro" id="IPR050515">
    <property type="entry name" value="Beta-lactam/transpept"/>
</dbReference>
<evidence type="ECO:0000259" key="5">
    <source>
        <dbReference type="Pfam" id="PF00905"/>
    </source>
</evidence>
<sequence length="653" mass="69067">MKVPMSKRARLDPARSRIRRVVSMAAMTALVGSGASACFAEPSALPAMRDFLIAWQVGNHEAAARKTTGADRATVRAALDQVRGQLDAASLKLALGTPLQDGQERDDQEKAIERTKDSATARFSVKVDLGENGEPWTYTGLMHLKRIKGKWKVEWNPSIINPNLKAGQRLAVVSEVPARSPILDSANRPLVRKVNADIVGVYPGQLRDPKKTVDQLTRAARMNRGPQLDGERLLGRVKSAPPNVFLPLLTLQRPENNALILRLRNVQGPLHAQPVQAPIAPALAPELVGALGPATADGLQQVGAPYQPGDTIGVSGLQLQLQRRLAGIPTVRVVAQNPDGSGRQELRAWPGQNPQPVKTTLDRKIQPRADLALSGLKMPASMVAVRPSTGEVLAVANHLTGGRNQAMEGRYSPGMAFSVVSAEALLNSGLAQDTKTDCPATTTVGGRTFANPSGGARGQDKFQMQFANSCATTLAAQNGRLNGNTLLAEAAKLGLGKDWGLSVPYFSGSVPQPANDAEKAATMLGQGKVQVSPLAMALVAGAVESGTWRPPYLLNDPRDPQQVAAQPLNPVATSGWKQLMRRSVFQGTAKDANVVASGAVVRGVTAVADQNGKPISWFVGSRGDMSFAIAVEGKVNAAKLVPIFLTGSPAGAR</sequence>
<organism evidence="8 9">
    <name type="scientific">Actinomadura vinacea</name>
    <dbReference type="NCBI Taxonomy" id="115336"/>
    <lineage>
        <taxon>Bacteria</taxon>
        <taxon>Bacillati</taxon>
        <taxon>Actinomycetota</taxon>
        <taxon>Actinomycetes</taxon>
        <taxon>Streptosporangiales</taxon>
        <taxon>Thermomonosporaceae</taxon>
        <taxon>Actinomadura</taxon>
    </lineage>
</organism>
<comment type="subcellular location">
    <subcellularLocation>
        <location evidence="1">Membrane</location>
    </subcellularLocation>
</comment>
<evidence type="ECO:0000313" key="8">
    <source>
        <dbReference type="EMBL" id="GAA2423801.1"/>
    </source>
</evidence>
<evidence type="ECO:0000256" key="4">
    <source>
        <dbReference type="SAM" id="SignalP"/>
    </source>
</evidence>
<protein>
    <submittedName>
        <fullName evidence="8">Penicillin-binding transpeptidase domain-containing protein</fullName>
    </submittedName>
</protein>
<keyword evidence="3" id="KW-0472">Membrane</keyword>
<evidence type="ECO:0000256" key="3">
    <source>
        <dbReference type="ARBA" id="ARBA00023136"/>
    </source>
</evidence>
<dbReference type="Pfam" id="PF03717">
    <property type="entry name" value="PBP_dimer"/>
    <property type="match status" value="1"/>
</dbReference>
<comment type="caution">
    <text evidence="8">The sequence shown here is derived from an EMBL/GenBank/DDBJ whole genome shotgun (WGS) entry which is preliminary data.</text>
</comment>
<evidence type="ECO:0000256" key="1">
    <source>
        <dbReference type="ARBA" id="ARBA00004370"/>
    </source>
</evidence>
<gene>
    <name evidence="8" type="ORF">GCM10010191_39930</name>
</gene>
<reference evidence="8 9" key="1">
    <citation type="journal article" date="2019" name="Int. J. Syst. Evol. Microbiol.">
        <title>The Global Catalogue of Microorganisms (GCM) 10K type strain sequencing project: providing services to taxonomists for standard genome sequencing and annotation.</title>
        <authorList>
            <consortium name="The Broad Institute Genomics Platform"/>
            <consortium name="The Broad Institute Genome Sequencing Center for Infectious Disease"/>
            <person name="Wu L."/>
            <person name="Ma J."/>
        </authorList>
    </citation>
    <scope>NUCLEOTIDE SEQUENCE [LARGE SCALE GENOMIC DNA]</scope>
    <source>
        <strain evidence="8 9">JCM 3325</strain>
    </source>
</reference>
<comment type="similarity">
    <text evidence="2">Belongs to the transpeptidase family.</text>
</comment>
<evidence type="ECO:0000256" key="2">
    <source>
        <dbReference type="ARBA" id="ARBA00007171"/>
    </source>
</evidence>